<feature type="region of interest" description="Disordered" evidence="2">
    <location>
        <begin position="137"/>
        <end position="181"/>
    </location>
</feature>
<evidence type="ECO:0000256" key="2">
    <source>
        <dbReference type="SAM" id="MobiDB-lite"/>
    </source>
</evidence>
<evidence type="ECO:0000259" key="3">
    <source>
        <dbReference type="SMART" id="SM00338"/>
    </source>
</evidence>
<protein>
    <recommendedName>
        <fullName evidence="3">BZIP domain-containing protein</fullName>
    </recommendedName>
</protein>
<evidence type="ECO:0000313" key="4">
    <source>
        <dbReference type="EMBL" id="KAL0253750.1"/>
    </source>
</evidence>
<feature type="domain" description="BZIP" evidence="3">
    <location>
        <begin position="203"/>
        <end position="267"/>
    </location>
</feature>
<reference evidence="4" key="1">
    <citation type="submission" date="2015-01" db="EMBL/GenBank/DDBJ databases">
        <authorList>
            <consortium name="The Broad Institute Genomics Platform"/>
            <person name="Cuomo C."/>
            <person name="Litvintseva A."/>
            <person name="Chen Y."/>
            <person name="Heitman J."/>
            <person name="Sun S."/>
            <person name="Springer D."/>
            <person name="Dromer F."/>
            <person name="Young S."/>
            <person name="Zeng Q."/>
            <person name="Gargeya S."/>
            <person name="Abouelleil A."/>
            <person name="Alvarado L."/>
            <person name="Chapman S.B."/>
            <person name="Gainer-Dewar J."/>
            <person name="Goldberg J."/>
            <person name="Griggs A."/>
            <person name="Gujja S."/>
            <person name="Hansen M."/>
            <person name="Howarth C."/>
            <person name="Imamovic A."/>
            <person name="Larimer J."/>
            <person name="Murphy C."/>
            <person name="Naylor J."/>
            <person name="Pearson M."/>
            <person name="Priest M."/>
            <person name="Roberts A."/>
            <person name="Saif S."/>
            <person name="Shea T."/>
            <person name="Sykes S."/>
            <person name="Wortman J."/>
            <person name="Nusbaum C."/>
            <person name="Birren B."/>
        </authorList>
    </citation>
    <scope>NUCLEOTIDE SEQUENCE</scope>
    <source>
        <strain evidence="4">IND107</strain>
    </source>
</reference>
<evidence type="ECO:0000256" key="1">
    <source>
        <dbReference type="SAM" id="Coils"/>
    </source>
</evidence>
<dbReference type="Gene3D" id="1.20.5.170">
    <property type="match status" value="1"/>
</dbReference>
<dbReference type="GeneID" id="91987984"/>
<evidence type="ECO:0000313" key="5">
    <source>
        <dbReference type="Proteomes" id="UP000054399"/>
    </source>
</evidence>
<dbReference type="CDD" id="cd14686">
    <property type="entry name" value="bZIP"/>
    <property type="match status" value="1"/>
</dbReference>
<dbReference type="InterPro" id="IPR004827">
    <property type="entry name" value="bZIP"/>
</dbReference>
<name>A0ABR3BZE1_9TREE</name>
<keyword evidence="5" id="KW-1185">Reference proteome</keyword>
<keyword evidence="1" id="KW-0175">Coiled coil</keyword>
<dbReference type="InterPro" id="IPR046347">
    <property type="entry name" value="bZIP_sf"/>
</dbReference>
<proteinExistence type="predicted"/>
<dbReference type="SMART" id="SM00338">
    <property type="entry name" value="BRLZ"/>
    <property type="match status" value="1"/>
</dbReference>
<accession>A0ABR3BZE1</accession>
<comment type="caution">
    <text evidence="4">The sequence shown here is derived from an EMBL/GenBank/DDBJ whole genome shotgun (WGS) entry which is preliminary data.</text>
</comment>
<dbReference type="SUPFAM" id="SSF57959">
    <property type="entry name" value="Leucine zipper domain"/>
    <property type="match status" value="1"/>
</dbReference>
<organism evidence="4 5">
    <name type="scientific">Cryptococcus tetragattii IND107</name>
    <dbReference type="NCBI Taxonomy" id="1296105"/>
    <lineage>
        <taxon>Eukaryota</taxon>
        <taxon>Fungi</taxon>
        <taxon>Dikarya</taxon>
        <taxon>Basidiomycota</taxon>
        <taxon>Agaricomycotina</taxon>
        <taxon>Tremellomycetes</taxon>
        <taxon>Tremellales</taxon>
        <taxon>Cryptococcaceae</taxon>
        <taxon>Cryptococcus</taxon>
        <taxon>Cryptococcus gattii species complex</taxon>
    </lineage>
</organism>
<feature type="coiled-coil region" evidence="1">
    <location>
        <begin position="258"/>
        <end position="285"/>
    </location>
</feature>
<gene>
    <name evidence="4" type="ORF">I308_101126</name>
</gene>
<reference evidence="4" key="2">
    <citation type="submission" date="2024-01" db="EMBL/GenBank/DDBJ databases">
        <title>Comparative genomics of Cryptococcus and Kwoniella reveals pathogenesis evolution and contrasting modes of karyotype evolution via chromosome fusion or intercentromeric recombination.</title>
        <authorList>
            <person name="Coelho M.A."/>
            <person name="David-Palma M."/>
            <person name="Shea T."/>
            <person name="Bowers K."/>
            <person name="Mcginley-Smith S."/>
            <person name="Mohammad A.W."/>
            <person name="Gnirke A."/>
            <person name="Yurkov A.M."/>
            <person name="Nowrousian M."/>
            <person name="Sun S."/>
            <person name="Cuomo C.A."/>
            <person name="Heitman J."/>
        </authorList>
    </citation>
    <scope>NUCLEOTIDE SEQUENCE</scope>
    <source>
        <strain evidence="4">IND107</strain>
    </source>
</reference>
<dbReference type="Proteomes" id="UP000054399">
    <property type="component" value="Unassembled WGS sequence"/>
</dbReference>
<feature type="compositionally biased region" description="Basic and acidic residues" evidence="2">
    <location>
        <begin position="156"/>
        <end position="181"/>
    </location>
</feature>
<dbReference type="Pfam" id="PF00170">
    <property type="entry name" value="bZIP_1"/>
    <property type="match status" value="1"/>
</dbReference>
<sequence>MSVQIYSNSPVVSTSSDLGLYKHSIPYYDDDDATESKDETNGAFNEITLSLDKGSYSNPLFRTHPALQYAKQEPFPTEVYMTELGTTSLTSHPFQFLSFGEPPLWHFSAPQTYEASSPPIGTIQEISNDREQDHIKRETTTHEMPSRKFRAVRSADSSRFERSNSSKSGNKDHISSVLDRRDMRSVSDMTLDELLQIDPSNRTQETKNQIRCYRNRQAALVSRQRKAAEMQTLKTTNQSLQSHNELLSISLQEMKETNTMLTAQLNEKLCRIMELERELSAMSQMYPVELSSQNKSFPLQ</sequence>
<dbReference type="RefSeq" id="XP_066615971.1">
    <property type="nucleotide sequence ID" value="XM_066755685.1"/>
</dbReference>
<feature type="compositionally biased region" description="Basic and acidic residues" evidence="2">
    <location>
        <begin position="137"/>
        <end position="146"/>
    </location>
</feature>
<dbReference type="EMBL" id="ATAM02000002">
    <property type="protein sequence ID" value="KAL0253750.1"/>
    <property type="molecule type" value="Genomic_DNA"/>
</dbReference>